<accession>A0ACA9N1Y7</accession>
<name>A0ACA9N1Y7_9GLOM</name>
<dbReference type="Proteomes" id="UP000789525">
    <property type="component" value="Unassembled WGS sequence"/>
</dbReference>
<feature type="non-terminal residue" evidence="1">
    <location>
        <position position="152"/>
    </location>
</feature>
<keyword evidence="2" id="KW-1185">Reference proteome</keyword>
<comment type="caution">
    <text evidence="1">The sequence shown here is derived from an EMBL/GenBank/DDBJ whole genome shotgun (WGS) entry which is preliminary data.</text>
</comment>
<dbReference type="EMBL" id="CAJVPT010017098">
    <property type="protein sequence ID" value="CAG8623712.1"/>
    <property type="molecule type" value="Genomic_DNA"/>
</dbReference>
<evidence type="ECO:0000313" key="1">
    <source>
        <dbReference type="EMBL" id="CAG8623712.1"/>
    </source>
</evidence>
<proteinExistence type="predicted"/>
<sequence length="152" mass="16826">MFIPCNEACLINNGIQERGSPWYCQRCVSNARHDIYLSSNNNVEGNSKAQMNPLHLLLEASDQLQSNSGSENDSAIVHSHFARRDNAIAQQHEKNLGPSRANLVNSEESTPSRPPIAFNLNIDPFNGSSGGGQEETEIAIEKFECQYTSFDE</sequence>
<protein>
    <submittedName>
        <fullName evidence="1">14566_t:CDS:1</fullName>
    </submittedName>
</protein>
<reference evidence="1" key="1">
    <citation type="submission" date="2021-06" db="EMBL/GenBank/DDBJ databases">
        <authorList>
            <person name="Kallberg Y."/>
            <person name="Tangrot J."/>
            <person name="Rosling A."/>
        </authorList>
    </citation>
    <scope>NUCLEOTIDE SEQUENCE</scope>
    <source>
        <strain evidence="1">CL356</strain>
    </source>
</reference>
<evidence type="ECO:0000313" key="2">
    <source>
        <dbReference type="Proteomes" id="UP000789525"/>
    </source>
</evidence>
<organism evidence="1 2">
    <name type="scientific">Acaulospora colombiana</name>
    <dbReference type="NCBI Taxonomy" id="27376"/>
    <lineage>
        <taxon>Eukaryota</taxon>
        <taxon>Fungi</taxon>
        <taxon>Fungi incertae sedis</taxon>
        <taxon>Mucoromycota</taxon>
        <taxon>Glomeromycotina</taxon>
        <taxon>Glomeromycetes</taxon>
        <taxon>Diversisporales</taxon>
        <taxon>Acaulosporaceae</taxon>
        <taxon>Acaulospora</taxon>
    </lineage>
</organism>
<gene>
    <name evidence="1" type="ORF">ACOLOM_LOCUS7414</name>
</gene>